<sequence>MILSEDFEDFLVLLNKHHVDYLVVGGYAMAFHGKPRYTGDLDIWINISESNAIKMLAVINEFGFSGLGFSEQDFLKENLINQIGYPPLRIDVITSIDGVLFNDAYEEKMEIEIGEDIKINFIGLNHLIQNKKMSGRKIDIADVADLEKKIKKTK</sequence>
<dbReference type="InterPro" id="IPR043519">
    <property type="entry name" value="NT_sf"/>
</dbReference>
<dbReference type="EMBL" id="OCMT01000001">
    <property type="protein sequence ID" value="SOD11901.1"/>
    <property type="molecule type" value="Genomic_DNA"/>
</dbReference>
<name>A0A285ZQH3_9SPHI</name>
<dbReference type="Gene3D" id="3.30.460.40">
    <property type="match status" value="1"/>
</dbReference>
<gene>
    <name evidence="1" type="ORF">SAMN06297358_0391</name>
</gene>
<proteinExistence type="predicted"/>
<organism evidence="1 2">
    <name type="scientific">Pedobacter xixiisoli</name>
    <dbReference type="NCBI Taxonomy" id="1476464"/>
    <lineage>
        <taxon>Bacteria</taxon>
        <taxon>Pseudomonadati</taxon>
        <taxon>Bacteroidota</taxon>
        <taxon>Sphingobacteriia</taxon>
        <taxon>Sphingobacteriales</taxon>
        <taxon>Sphingobacteriaceae</taxon>
        <taxon>Pedobacter</taxon>
    </lineage>
</organism>
<evidence type="ECO:0000313" key="2">
    <source>
        <dbReference type="Proteomes" id="UP000219281"/>
    </source>
</evidence>
<keyword evidence="2" id="KW-1185">Reference proteome</keyword>
<dbReference type="RefSeq" id="WP_240774991.1">
    <property type="nucleotide sequence ID" value="NZ_OCMT01000001.1"/>
</dbReference>
<dbReference type="AlphaFoldDB" id="A0A285ZQH3"/>
<dbReference type="Proteomes" id="UP000219281">
    <property type="component" value="Unassembled WGS sequence"/>
</dbReference>
<accession>A0A285ZQH3</accession>
<reference evidence="2" key="1">
    <citation type="submission" date="2017-09" db="EMBL/GenBank/DDBJ databases">
        <authorList>
            <person name="Varghese N."/>
            <person name="Submissions S."/>
        </authorList>
    </citation>
    <scope>NUCLEOTIDE SEQUENCE [LARGE SCALE GENOMIC DNA]</scope>
    <source>
        <strain evidence="2">CGMCC 1.12803</strain>
    </source>
</reference>
<protein>
    <recommendedName>
        <fullName evidence="3">Nucleotidyl transferase AbiEii toxin, Type IV TA system</fullName>
    </recommendedName>
</protein>
<dbReference type="SUPFAM" id="SSF81301">
    <property type="entry name" value="Nucleotidyltransferase"/>
    <property type="match status" value="1"/>
</dbReference>
<evidence type="ECO:0000313" key="1">
    <source>
        <dbReference type="EMBL" id="SOD11901.1"/>
    </source>
</evidence>
<evidence type="ECO:0008006" key="3">
    <source>
        <dbReference type="Google" id="ProtNLM"/>
    </source>
</evidence>